<dbReference type="HOGENOM" id="CLU_108519_0_0_4"/>
<proteinExistence type="predicted"/>
<gene>
    <name evidence="2" type="ordered locus">Galf_0496</name>
</gene>
<accession>D9SC75</accession>
<dbReference type="STRING" id="395494.Galf_0496"/>
<dbReference type="eggNOG" id="COG0619">
    <property type="taxonomic scope" value="Bacteria"/>
</dbReference>
<keyword evidence="1" id="KW-1133">Transmembrane helix</keyword>
<keyword evidence="3" id="KW-1185">Reference proteome</keyword>
<keyword evidence="1" id="KW-0472">Membrane</keyword>
<protein>
    <recommendedName>
        <fullName evidence="4">Cobalt transport protein</fullName>
    </recommendedName>
</protein>
<dbReference type="Proteomes" id="UP000001235">
    <property type="component" value="Chromosome"/>
</dbReference>
<feature type="transmembrane region" description="Helical" evidence="1">
    <location>
        <begin position="27"/>
        <end position="43"/>
    </location>
</feature>
<feature type="transmembrane region" description="Helical" evidence="1">
    <location>
        <begin position="55"/>
        <end position="78"/>
    </location>
</feature>
<dbReference type="AlphaFoldDB" id="D9SC75"/>
<evidence type="ECO:0008006" key="4">
    <source>
        <dbReference type="Google" id="ProtNLM"/>
    </source>
</evidence>
<reference evidence="2 3" key="1">
    <citation type="submission" date="2010-08" db="EMBL/GenBank/DDBJ databases">
        <title>Complete sequence of Gallionella capsiferriformans ES-2.</title>
        <authorList>
            <consortium name="US DOE Joint Genome Institute"/>
            <person name="Lucas S."/>
            <person name="Copeland A."/>
            <person name="Lapidus A."/>
            <person name="Cheng J.-F."/>
            <person name="Bruce D."/>
            <person name="Goodwin L."/>
            <person name="Pitluck S."/>
            <person name="Chertkov O."/>
            <person name="Davenport K.W."/>
            <person name="Detter J.C."/>
            <person name="Han C."/>
            <person name="Tapia R."/>
            <person name="Land M."/>
            <person name="Hauser L."/>
            <person name="Chang Y.-J."/>
            <person name="Jeffries C."/>
            <person name="Kyrpides N."/>
            <person name="Ivanova N."/>
            <person name="Mikhailova N."/>
            <person name="Shelobolina E.S."/>
            <person name="Picardal F."/>
            <person name="Roden E."/>
            <person name="Emerson D."/>
            <person name="Woyke T."/>
        </authorList>
    </citation>
    <scope>NUCLEOTIDE SEQUENCE [LARGE SCALE GENOMIC DNA]</scope>
    <source>
        <strain evidence="2 3">ES-2</strain>
    </source>
</reference>
<evidence type="ECO:0000313" key="2">
    <source>
        <dbReference type="EMBL" id="ADL54540.1"/>
    </source>
</evidence>
<sequence>MRLHPATQILIWCVLLMIMQFISPDRLLVAGACILMLAFMVSRHKLVQLLSRTRWIMFSLCLIYGYTTIGTPVSQVLGDLSPSVEGLADGGLQLMRLIAALAGLAILLDRLHRQALMSGLYCLFAPLSCFGLSRERLAVRLALTLHYAEAGMLRGSSWQDSLRSLAAQNGQQAAENRTMELTLHGFSWLDKLLLVAMVILLWQVVR</sequence>
<dbReference type="KEGG" id="gca:Galf_0496"/>
<evidence type="ECO:0000313" key="3">
    <source>
        <dbReference type="Proteomes" id="UP000001235"/>
    </source>
</evidence>
<name>D9SC75_GALCS</name>
<evidence type="ECO:0000256" key="1">
    <source>
        <dbReference type="SAM" id="Phobius"/>
    </source>
</evidence>
<dbReference type="EMBL" id="CP002159">
    <property type="protein sequence ID" value="ADL54540.1"/>
    <property type="molecule type" value="Genomic_DNA"/>
</dbReference>
<feature type="transmembrane region" description="Helical" evidence="1">
    <location>
        <begin position="186"/>
        <end position="205"/>
    </location>
</feature>
<feature type="transmembrane region" description="Helical" evidence="1">
    <location>
        <begin position="90"/>
        <end position="108"/>
    </location>
</feature>
<keyword evidence="1" id="KW-0812">Transmembrane</keyword>
<organism evidence="2 3">
    <name type="scientific">Gallionella capsiferriformans (strain ES-2)</name>
    <name type="common">Gallionella ferruginea capsiferriformans (strain ES-2)</name>
    <dbReference type="NCBI Taxonomy" id="395494"/>
    <lineage>
        <taxon>Bacteria</taxon>
        <taxon>Pseudomonadati</taxon>
        <taxon>Pseudomonadota</taxon>
        <taxon>Betaproteobacteria</taxon>
        <taxon>Nitrosomonadales</taxon>
        <taxon>Gallionellaceae</taxon>
        <taxon>Gallionella</taxon>
    </lineage>
</organism>